<reference evidence="2 3" key="1">
    <citation type="journal article" date="2015" name="Proc. Natl. Acad. Sci. U.S.A.">
        <title>The resurrection genome of Boea hygrometrica: A blueprint for survival of dehydration.</title>
        <authorList>
            <person name="Xiao L."/>
            <person name="Yang G."/>
            <person name="Zhang L."/>
            <person name="Yang X."/>
            <person name="Zhao S."/>
            <person name="Ji Z."/>
            <person name="Zhou Q."/>
            <person name="Hu M."/>
            <person name="Wang Y."/>
            <person name="Chen M."/>
            <person name="Xu Y."/>
            <person name="Jin H."/>
            <person name="Xiao X."/>
            <person name="Hu G."/>
            <person name="Bao F."/>
            <person name="Hu Y."/>
            <person name="Wan P."/>
            <person name="Li L."/>
            <person name="Deng X."/>
            <person name="Kuang T."/>
            <person name="Xiang C."/>
            <person name="Zhu J.K."/>
            <person name="Oliver M.J."/>
            <person name="He Y."/>
        </authorList>
    </citation>
    <scope>NUCLEOTIDE SEQUENCE [LARGE SCALE GENOMIC DNA]</scope>
    <source>
        <strain evidence="3">cv. XS01</strain>
    </source>
</reference>
<dbReference type="GO" id="GO:0000428">
    <property type="term" value="C:DNA-directed RNA polymerase complex"/>
    <property type="evidence" value="ECO:0007669"/>
    <property type="project" value="UniProtKB-KW"/>
</dbReference>
<feature type="compositionally biased region" description="Polar residues" evidence="1">
    <location>
        <begin position="13"/>
        <end position="25"/>
    </location>
</feature>
<evidence type="ECO:0000256" key="1">
    <source>
        <dbReference type="SAM" id="MobiDB-lite"/>
    </source>
</evidence>
<dbReference type="AlphaFoldDB" id="A0A2Z7CSQ4"/>
<keyword evidence="2" id="KW-0804">Transcription</keyword>
<organism evidence="2 3">
    <name type="scientific">Dorcoceras hygrometricum</name>
    <dbReference type="NCBI Taxonomy" id="472368"/>
    <lineage>
        <taxon>Eukaryota</taxon>
        <taxon>Viridiplantae</taxon>
        <taxon>Streptophyta</taxon>
        <taxon>Embryophyta</taxon>
        <taxon>Tracheophyta</taxon>
        <taxon>Spermatophyta</taxon>
        <taxon>Magnoliopsida</taxon>
        <taxon>eudicotyledons</taxon>
        <taxon>Gunneridae</taxon>
        <taxon>Pentapetalae</taxon>
        <taxon>asterids</taxon>
        <taxon>lamiids</taxon>
        <taxon>Lamiales</taxon>
        <taxon>Gesneriaceae</taxon>
        <taxon>Didymocarpoideae</taxon>
        <taxon>Trichosporeae</taxon>
        <taxon>Loxocarpinae</taxon>
        <taxon>Dorcoceras</taxon>
    </lineage>
</organism>
<name>A0A2Z7CSQ4_9LAMI</name>
<keyword evidence="2" id="KW-0240">DNA-directed RNA polymerase</keyword>
<evidence type="ECO:0000313" key="3">
    <source>
        <dbReference type="Proteomes" id="UP000250235"/>
    </source>
</evidence>
<dbReference type="Proteomes" id="UP000250235">
    <property type="component" value="Unassembled WGS sequence"/>
</dbReference>
<gene>
    <name evidence="2" type="ORF">F511_19417</name>
</gene>
<sequence>MGIDQLKLHSVQPGPSTITAQWSSGAKTQSATTSMIALDLSDATTQPADHNASPTRIINQSSGSIYHAEHSYSSLINSAAPLALPELTEDAYEPRFECSKEQKNDWSTITKMLEPATTSRSLNSLI</sequence>
<evidence type="ECO:0000313" key="2">
    <source>
        <dbReference type="EMBL" id="KZV47704.1"/>
    </source>
</evidence>
<proteinExistence type="predicted"/>
<feature type="region of interest" description="Disordered" evidence="1">
    <location>
        <begin position="1"/>
        <end position="25"/>
    </location>
</feature>
<keyword evidence="3" id="KW-1185">Reference proteome</keyword>
<accession>A0A2Z7CSQ4</accession>
<dbReference type="EMBL" id="KQ994741">
    <property type="protein sequence ID" value="KZV47704.1"/>
    <property type="molecule type" value="Genomic_DNA"/>
</dbReference>
<protein>
    <submittedName>
        <fullName evidence="2">DNA-directed RNA polymerase family protein</fullName>
    </submittedName>
</protein>